<feature type="domain" description="Putative 5'-nucleotidase C-terminal" evidence="3">
    <location>
        <begin position="391"/>
        <end position="604"/>
    </location>
</feature>
<dbReference type="GO" id="GO:0005576">
    <property type="term" value="C:extracellular region"/>
    <property type="evidence" value="ECO:0007669"/>
    <property type="project" value="UniProtKB-ARBA"/>
</dbReference>
<dbReference type="InterPro" id="IPR014485">
    <property type="entry name" value="Pesterase_C1039"/>
</dbReference>
<dbReference type="InterPro" id="IPR036907">
    <property type="entry name" value="5'-Nucleotdase_C_sf"/>
</dbReference>
<dbReference type="Pfam" id="PF21953">
    <property type="entry name" value="NadN_nucleosid_C"/>
    <property type="match status" value="1"/>
</dbReference>
<dbReference type="PANTHER" id="PTHR11575">
    <property type="entry name" value="5'-NUCLEOTIDASE-RELATED"/>
    <property type="match status" value="1"/>
</dbReference>
<dbReference type="SUPFAM" id="SSF55816">
    <property type="entry name" value="5'-nucleotidase (syn. UDP-sugar hydrolase), C-terminal domain"/>
    <property type="match status" value="1"/>
</dbReference>
<proteinExistence type="predicted"/>
<dbReference type="Gene3D" id="3.90.780.10">
    <property type="entry name" value="5'-Nucleotidase, C-terminal domain"/>
    <property type="match status" value="2"/>
</dbReference>
<keyword evidence="5" id="KW-1185">Reference proteome</keyword>
<feature type="signal peptide" evidence="1">
    <location>
        <begin position="1"/>
        <end position="22"/>
    </location>
</feature>
<dbReference type="Pfam" id="PF00149">
    <property type="entry name" value="Metallophos"/>
    <property type="match status" value="1"/>
</dbReference>
<keyword evidence="1" id="KW-0732">Signal</keyword>
<accession>A0A5C5FQT9</accession>
<dbReference type="SUPFAM" id="SSF56300">
    <property type="entry name" value="Metallo-dependent phosphatases"/>
    <property type="match status" value="1"/>
</dbReference>
<dbReference type="InterPro" id="IPR053828">
    <property type="entry name" value="Nucleosidase_C"/>
</dbReference>
<comment type="caution">
    <text evidence="4">The sequence shown here is derived from an EMBL/GenBank/DDBJ whole genome shotgun (WGS) entry which is preliminary data.</text>
</comment>
<sequence length="647" mass="72382">MRLTTAALAAALVSSCPLYALAAALQLPFTALSGGDNDGAKPARLAQQPGSTPPVDWPYRSLPWGDLNVLATTDTHGWLLGHQRNEPSYSGDWGDYYSFVQRMKEEARRRGVDLLLVDSGDRVDGNGLVDAEPSPHPKGYTALSIFSRVPYDVVTTGNHELYKFPVASYVSSVMHDKFGDRWVVSNVNITAQDEVTGREVERLLGNRMRRFTTEQGRKVVAFGPLFDFKAHAAGIAVQAPSAMVKEQWFQEAIASAPDVFLLVGHMSLRIEADSEWTAVVRAIREVHPTVPVLVFGGHHHIRDCVQEDEYSMSLASGRYFETVGFMSVAGLNDSSTPPVFKRRYIDQNRNSYEYHAGKGFDTDEGKAITQELAETARRFNLTDQFGVAPQDYFLHRFPHTDRRSIFHLLTTSVLPSLITRPDRPSPPYTVLNTGSIRFDLFKGPFTRGDQWQILPFANNFLFLRDVPRGLAERLLHHLNLVGEHGFAEASQTGREYTAEERAWLTQQGADVRAAADSAALEHAHRLRSLATTTPDGRWRMRRASEGYVTLDACGGDDPAEQFGDDTAHRPYRSARQPVFVATALPHKTEQVDVVFFDFIVIDVLRGLNALGGGHKAARRYRLDDVERYVEWVSANTLMEEYAKRAWN</sequence>
<dbReference type="FunFam" id="3.60.21.10:FF:000043">
    <property type="entry name" value="Ser/Thr protein phosphatase family"/>
    <property type="match status" value="1"/>
</dbReference>
<dbReference type="Proteomes" id="UP000311382">
    <property type="component" value="Unassembled WGS sequence"/>
</dbReference>
<dbReference type="InterPro" id="IPR004843">
    <property type="entry name" value="Calcineurin-like_PHP"/>
</dbReference>
<dbReference type="PANTHER" id="PTHR11575:SF22">
    <property type="entry name" value="ADL392WP"/>
    <property type="match status" value="1"/>
</dbReference>
<gene>
    <name evidence="4" type="ORF">DMC30DRAFT_355719</name>
</gene>
<dbReference type="AlphaFoldDB" id="A0A5C5FQT9"/>
<dbReference type="PROSITE" id="PS51257">
    <property type="entry name" value="PROKAR_LIPOPROTEIN"/>
    <property type="match status" value="1"/>
</dbReference>
<reference evidence="4 5" key="1">
    <citation type="submission" date="2019-03" db="EMBL/GenBank/DDBJ databases">
        <title>Rhodosporidium diobovatum UCD-FST 08-225 genome sequencing, assembly, and annotation.</title>
        <authorList>
            <person name="Fakankun I.U."/>
            <person name="Fristensky B."/>
            <person name="Levin D.B."/>
        </authorList>
    </citation>
    <scope>NUCLEOTIDE SEQUENCE [LARGE SCALE GENOMIC DNA]</scope>
    <source>
        <strain evidence="4 5">UCD-FST 08-225</strain>
    </source>
</reference>
<dbReference type="InterPro" id="IPR029052">
    <property type="entry name" value="Metallo-depent_PP-like"/>
</dbReference>
<dbReference type="GO" id="GO:0005829">
    <property type="term" value="C:cytosol"/>
    <property type="evidence" value="ECO:0007669"/>
    <property type="project" value="TreeGrafter"/>
</dbReference>
<evidence type="ECO:0000259" key="2">
    <source>
        <dbReference type="Pfam" id="PF00149"/>
    </source>
</evidence>
<evidence type="ECO:0000313" key="4">
    <source>
        <dbReference type="EMBL" id="TNY18304.1"/>
    </source>
</evidence>
<dbReference type="GO" id="GO:0009166">
    <property type="term" value="P:nucleotide catabolic process"/>
    <property type="evidence" value="ECO:0007669"/>
    <property type="project" value="InterPro"/>
</dbReference>
<name>A0A5C5FQT9_9BASI</name>
<protein>
    <submittedName>
        <fullName evidence="4">Metallo-dependent phosphatase-like protein</fullName>
    </submittedName>
</protein>
<dbReference type="PIRSF" id="PIRSF017316">
    <property type="entry name" value="Pesterase_C1039"/>
    <property type="match status" value="1"/>
</dbReference>
<dbReference type="EMBL" id="SOZI01000145">
    <property type="protein sequence ID" value="TNY18304.1"/>
    <property type="molecule type" value="Genomic_DNA"/>
</dbReference>
<organism evidence="4 5">
    <name type="scientific">Rhodotorula diobovata</name>
    <dbReference type="NCBI Taxonomy" id="5288"/>
    <lineage>
        <taxon>Eukaryota</taxon>
        <taxon>Fungi</taxon>
        <taxon>Dikarya</taxon>
        <taxon>Basidiomycota</taxon>
        <taxon>Pucciniomycotina</taxon>
        <taxon>Microbotryomycetes</taxon>
        <taxon>Sporidiobolales</taxon>
        <taxon>Sporidiobolaceae</taxon>
        <taxon>Rhodotorula</taxon>
    </lineage>
</organism>
<dbReference type="InterPro" id="IPR006179">
    <property type="entry name" value="5_nucleotidase/apyrase"/>
</dbReference>
<evidence type="ECO:0000313" key="5">
    <source>
        <dbReference type="Proteomes" id="UP000311382"/>
    </source>
</evidence>
<dbReference type="STRING" id="5288.A0A5C5FQT9"/>
<evidence type="ECO:0000256" key="1">
    <source>
        <dbReference type="SAM" id="SignalP"/>
    </source>
</evidence>
<evidence type="ECO:0000259" key="3">
    <source>
        <dbReference type="Pfam" id="PF21953"/>
    </source>
</evidence>
<feature type="domain" description="Calcineurin-like phosphoesterase" evidence="2">
    <location>
        <begin position="68"/>
        <end position="301"/>
    </location>
</feature>
<dbReference type="Gene3D" id="3.60.21.10">
    <property type="match status" value="1"/>
</dbReference>
<dbReference type="OrthoDB" id="7722975at2759"/>
<feature type="chain" id="PRO_5022998240" evidence="1">
    <location>
        <begin position="23"/>
        <end position="647"/>
    </location>
</feature>
<dbReference type="GO" id="GO:0016787">
    <property type="term" value="F:hydrolase activity"/>
    <property type="evidence" value="ECO:0007669"/>
    <property type="project" value="InterPro"/>
</dbReference>